<evidence type="ECO:0000313" key="3">
    <source>
        <dbReference type="Proteomes" id="UP000235672"/>
    </source>
</evidence>
<name>A0A2J6QE61_9HELO</name>
<proteinExistence type="predicted"/>
<dbReference type="AlphaFoldDB" id="A0A2J6QE61"/>
<evidence type="ECO:0000313" key="2">
    <source>
        <dbReference type="EMBL" id="PMD24561.1"/>
    </source>
</evidence>
<dbReference type="EMBL" id="KZ613472">
    <property type="protein sequence ID" value="PMD24561.1"/>
    <property type="molecule type" value="Genomic_DNA"/>
</dbReference>
<dbReference type="Proteomes" id="UP000235672">
    <property type="component" value="Unassembled WGS sequence"/>
</dbReference>
<evidence type="ECO:0000256" key="1">
    <source>
        <dbReference type="SAM" id="MobiDB-lite"/>
    </source>
</evidence>
<gene>
    <name evidence="2" type="ORF">NA56DRAFT_656279</name>
</gene>
<sequence length="181" mass="20078">MKGCEVESLGVRQRGDGCGRGRGSGRPGRAMRRGLPCPSDRSRERWRGRALGVELAAPELALCWAPAGCWLALSLLALSWAVGDLRVRLEEKKHRLQLWQTGKTVRRAGSGQAPGYAAPPVDLQYWYLYLRPRVLTVNSGLPSSLGSGKGQFHPNCFFTTTEKTLPDAAPYQNMRRNRIFL</sequence>
<protein>
    <submittedName>
        <fullName evidence="2">Uncharacterized protein</fullName>
    </submittedName>
</protein>
<organism evidence="2 3">
    <name type="scientific">Hyaloscypha hepaticicola</name>
    <dbReference type="NCBI Taxonomy" id="2082293"/>
    <lineage>
        <taxon>Eukaryota</taxon>
        <taxon>Fungi</taxon>
        <taxon>Dikarya</taxon>
        <taxon>Ascomycota</taxon>
        <taxon>Pezizomycotina</taxon>
        <taxon>Leotiomycetes</taxon>
        <taxon>Helotiales</taxon>
        <taxon>Hyaloscyphaceae</taxon>
        <taxon>Hyaloscypha</taxon>
    </lineage>
</organism>
<feature type="region of interest" description="Disordered" evidence="1">
    <location>
        <begin position="15"/>
        <end position="41"/>
    </location>
</feature>
<keyword evidence="3" id="KW-1185">Reference proteome</keyword>
<reference evidence="2 3" key="1">
    <citation type="submission" date="2016-05" db="EMBL/GenBank/DDBJ databases">
        <title>A degradative enzymes factory behind the ericoid mycorrhizal symbiosis.</title>
        <authorList>
            <consortium name="DOE Joint Genome Institute"/>
            <person name="Martino E."/>
            <person name="Morin E."/>
            <person name="Grelet G."/>
            <person name="Kuo A."/>
            <person name="Kohler A."/>
            <person name="Daghino S."/>
            <person name="Barry K."/>
            <person name="Choi C."/>
            <person name="Cichocki N."/>
            <person name="Clum A."/>
            <person name="Copeland A."/>
            <person name="Hainaut M."/>
            <person name="Haridas S."/>
            <person name="Labutti K."/>
            <person name="Lindquist E."/>
            <person name="Lipzen A."/>
            <person name="Khouja H.-R."/>
            <person name="Murat C."/>
            <person name="Ohm R."/>
            <person name="Olson A."/>
            <person name="Spatafora J."/>
            <person name="Veneault-Fourrey C."/>
            <person name="Henrissat B."/>
            <person name="Grigoriev I."/>
            <person name="Martin F."/>
            <person name="Perotto S."/>
        </authorList>
    </citation>
    <scope>NUCLEOTIDE SEQUENCE [LARGE SCALE GENOMIC DNA]</scope>
    <source>
        <strain evidence="2 3">UAMH 7357</strain>
    </source>
</reference>
<accession>A0A2J6QE61</accession>